<reference evidence="3 4" key="1">
    <citation type="submission" date="2024-09" db="EMBL/GenBank/DDBJ databases">
        <authorList>
            <person name="Sun Q."/>
            <person name="Mori K."/>
        </authorList>
    </citation>
    <scope>NUCLEOTIDE SEQUENCE [LARGE SCALE GENOMIC DNA]</scope>
    <source>
        <strain evidence="3 4">JCM 3307</strain>
    </source>
</reference>
<dbReference type="SMART" id="SM00331">
    <property type="entry name" value="PP2C_SIG"/>
    <property type="match status" value="1"/>
</dbReference>
<evidence type="ECO:0000313" key="3">
    <source>
        <dbReference type="EMBL" id="MFB9442314.1"/>
    </source>
</evidence>
<evidence type="ECO:0000313" key="4">
    <source>
        <dbReference type="Proteomes" id="UP001589608"/>
    </source>
</evidence>
<dbReference type="InterPro" id="IPR001932">
    <property type="entry name" value="PPM-type_phosphatase-like_dom"/>
</dbReference>
<feature type="region of interest" description="Disordered" evidence="1">
    <location>
        <begin position="267"/>
        <end position="287"/>
    </location>
</feature>
<keyword evidence="4" id="KW-1185">Reference proteome</keyword>
<name>A0ABV5M0C9_9ACTN</name>
<dbReference type="Proteomes" id="UP001589608">
    <property type="component" value="Unassembled WGS sequence"/>
</dbReference>
<comment type="caution">
    <text evidence="3">The sequence shown here is derived from an EMBL/GenBank/DDBJ whole genome shotgun (WGS) entry which is preliminary data.</text>
</comment>
<gene>
    <name evidence="3" type="ORF">ACFFTR_04335</name>
</gene>
<proteinExistence type="predicted"/>
<feature type="domain" description="PPM-type phosphatase" evidence="2">
    <location>
        <begin position="140"/>
        <end position="358"/>
    </location>
</feature>
<dbReference type="SUPFAM" id="SSF81606">
    <property type="entry name" value="PP2C-like"/>
    <property type="match status" value="1"/>
</dbReference>
<sequence>MTDRPLVIVALLIGLIVLLVVVAMRRGLLSSRVAAVPAPPARVSLRRPRASRPPRGLYRAVRRLARLRFRLRPAPDQDRLTAPLIISDQHLDLPEPGLGAGALVGCTGHSAWFRGGCTPREPAAGLVVRGAVLRGLSHAVDGTVGQDASGALWHQRSGSLYLAVADGVGSLPDSARAAYTAVRSVLQEAPARPGHVNLAEHAPQLFARVGQAVSGSLPGGETGAPTGATTLLLAEIRPVLGGALAVVCGVGDSEAWLLDGDGWRPIHHERDGGGEENSTRQLPRHPEPKTYSFEVASGSVVLLATDGFAGAIGTRRSPLARELQHRWTSVPTPLEFVTHVDFVDEYWIDDRTAVAVWVR</sequence>
<dbReference type="EMBL" id="JBHMCA010000014">
    <property type="protein sequence ID" value="MFB9442314.1"/>
    <property type="molecule type" value="Genomic_DNA"/>
</dbReference>
<dbReference type="InterPro" id="IPR036457">
    <property type="entry name" value="PPM-type-like_dom_sf"/>
</dbReference>
<dbReference type="Gene3D" id="3.60.40.10">
    <property type="entry name" value="PPM-type phosphatase domain"/>
    <property type="match status" value="1"/>
</dbReference>
<organism evidence="3 4">
    <name type="scientific">Dactylosporangium vinaceum</name>
    <dbReference type="NCBI Taxonomy" id="53362"/>
    <lineage>
        <taxon>Bacteria</taxon>
        <taxon>Bacillati</taxon>
        <taxon>Actinomycetota</taxon>
        <taxon>Actinomycetes</taxon>
        <taxon>Micromonosporales</taxon>
        <taxon>Micromonosporaceae</taxon>
        <taxon>Dactylosporangium</taxon>
    </lineage>
</organism>
<dbReference type="Pfam" id="PF13672">
    <property type="entry name" value="PP2C_2"/>
    <property type="match status" value="1"/>
</dbReference>
<evidence type="ECO:0000259" key="2">
    <source>
        <dbReference type="SMART" id="SM00331"/>
    </source>
</evidence>
<protein>
    <submittedName>
        <fullName evidence="3">Protein phosphatase 2C domain-containing protein</fullName>
    </submittedName>
</protein>
<evidence type="ECO:0000256" key="1">
    <source>
        <dbReference type="SAM" id="MobiDB-lite"/>
    </source>
</evidence>
<accession>A0ABV5M0C9</accession>
<dbReference type="RefSeq" id="WP_223101067.1">
    <property type="nucleotide sequence ID" value="NZ_CP061913.1"/>
</dbReference>